<organism evidence="10 11">
    <name type="scientific">Stylonychia lemnae</name>
    <name type="common">Ciliate</name>
    <dbReference type="NCBI Taxonomy" id="5949"/>
    <lineage>
        <taxon>Eukaryota</taxon>
        <taxon>Sar</taxon>
        <taxon>Alveolata</taxon>
        <taxon>Ciliophora</taxon>
        <taxon>Intramacronucleata</taxon>
        <taxon>Spirotrichea</taxon>
        <taxon>Stichotrichia</taxon>
        <taxon>Sporadotrichida</taxon>
        <taxon>Oxytrichidae</taxon>
        <taxon>Stylonychinae</taxon>
        <taxon>Stylonychia</taxon>
    </lineage>
</organism>
<keyword evidence="6" id="KW-0378">Hydrolase</keyword>
<dbReference type="InParanoid" id="A0A077ZW82"/>
<dbReference type="GO" id="GO:0005634">
    <property type="term" value="C:nucleus"/>
    <property type="evidence" value="ECO:0007669"/>
    <property type="project" value="TreeGrafter"/>
</dbReference>
<feature type="compositionally biased region" description="Basic and acidic residues" evidence="8">
    <location>
        <begin position="333"/>
        <end position="367"/>
    </location>
</feature>
<keyword evidence="4" id="KW-0645">Protease</keyword>
<dbReference type="AlphaFoldDB" id="A0A077ZW82"/>
<dbReference type="GO" id="GO:0016579">
    <property type="term" value="P:protein deubiquitination"/>
    <property type="evidence" value="ECO:0007669"/>
    <property type="project" value="InterPro"/>
</dbReference>
<dbReference type="SUPFAM" id="SSF54001">
    <property type="entry name" value="Cysteine proteinases"/>
    <property type="match status" value="1"/>
</dbReference>
<dbReference type="InterPro" id="IPR018200">
    <property type="entry name" value="USP_CS"/>
</dbReference>
<proteinExistence type="inferred from homology"/>
<dbReference type="InterPro" id="IPR001394">
    <property type="entry name" value="Peptidase_C19_UCH"/>
</dbReference>
<reference evidence="10 11" key="1">
    <citation type="submission" date="2014-06" db="EMBL/GenBank/DDBJ databases">
        <authorList>
            <person name="Swart Estienne"/>
        </authorList>
    </citation>
    <scope>NUCLEOTIDE SEQUENCE [LARGE SCALE GENOMIC DNA]</scope>
    <source>
        <strain evidence="10 11">130c</strain>
    </source>
</reference>
<dbReference type="GO" id="GO:0006508">
    <property type="term" value="P:proteolysis"/>
    <property type="evidence" value="ECO:0007669"/>
    <property type="project" value="UniProtKB-KW"/>
</dbReference>
<gene>
    <name evidence="10" type="primary">Contig12157.g12998</name>
    <name evidence="10" type="ORF">STYLEM_1670</name>
</gene>
<dbReference type="OrthoDB" id="420187at2759"/>
<keyword evidence="11" id="KW-1185">Reference proteome</keyword>
<dbReference type="GO" id="GO:0005829">
    <property type="term" value="C:cytosol"/>
    <property type="evidence" value="ECO:0007669"/>
    <property type="project" value="TreeGrafter"/>
</dbReference>
<dbReference type="PANTHER" id="PTHR24006">
    <property type="entry name" value="UBIQUITIN CARBOXYL-TERMINAL HYDROLASE"/>
    <property type="match status" value="1"/>
</dbReference>
<feature type="region of interest" description="Disordered" evidence="8">
    <location>
        <begin position="292"/>
        <end position="367"/>
    </location>
</feature>
<dbReference type="InterPro" id="IPR050164">
    <property type="entry name" value="Peptidase_C19"/>
</dbReference>
<evidence type="ECO:0000313" key="10">
    <source>
        <dbReference type="EMBL" id="CDW72706.1"/>
    </source>
</evidence>
<evidence type="ECO:0000259" key="9">
    <source>
        <dbReference type="PROSITE" id="PS50235"/>
    </source>
</evidence>
<dbReference type="InterPro" id="IPR028889">
    <property type="entry name" value="USP"/>
</dbReference>
<keyword evidence="7" id="KW-0788">Thiol protease</keyword>
<feature type="domain" description="USP" evidence="9">
    <location>
        <begin position="1"/>
        <end position="274"/>
    </location>
</feature>
<evidence type="ECO:0000256" key="2">
    <source>
        <dbReference type="ARBA" id="ARBA00009085"/>
    </source>
</evidence>
<evidence type="ECO:0000256" key="1">
    <source>
        <dbReference type="ARBA" id="ARBA00000707"/>
    </source>
</evidence>
<comment type="similarity">
    <text evidence="2">Belongs to the peptidase C19 family.</text>
</comment>
<dbReference type="PANTHER" id="PTHR24006:SF758">
    <property type="entry name" value="UBIQUITIN CARBOXYL-TERMINAL HYDROLASE 36"/>
    <property type="match status" value="1"/>
</dbReference>
<dbReference type="EMBL" id="CCKQ01001594">
    <property type="protein sequence ID" value="CDW72706.1"/>
    <property type="molecule type" value="Genomic_DNA"/>
</dbReference>
<accession>A0A077ZW82</accession>
<comment type="catalytic activity">
    <reaction evidence="1">
        <text>Thiol-dependent hydrolysis of ester, thioester, amide, peptide and isopeptide bonds formed by the C-terminal Gly of ubiquitin (a 76-residue protein attached to proteins as an intracellular targeting signal).</text>
        <dbReference type="EC" id="3.4.19.12"/>
    </reaction>
</comment>
<evidence type="ECO:0000256" key="5">
    <source>
        <dbReference type="ARBA" id="ARBA00022786"/>
    </source>
</evidence>
<evidence type="ECO:0000313" key="11">
    <source>
        <dbReference type="Proteomes" id="UP000039865"/>
    </source>
</evidence>
<dbReference type="GO" id="GO:0004843">
    <property type="term" value="F:cysteine-type deubiquitinase activity"/>
    <property type="evidence" value="ECO:0007669"/>
    <property type="project" value="UniProtKB-EC"/>
</dbReference>
<evidence type="ECO:0000256" key="7">
    <source>
        <dbReference type="ARBA" id="ARBA00022807"/>
    </source>
</evidence>
<evidence type="ECO:0000256" key="3">
    <source>
        <dbReference type="ARBA" id="ARBA00012759"/>
    </source>
</evidence>
<dbReference type="PROSITE" id="PS50235">
    <property type="entry name" value="USP_3"/>
    <property type="match status" value="1"/>
</dbReference>
<dbReference type="Proteomes" id="UP000039865">
    <property type="component" value="Unassembled WGS sequence"/>
</dbReference>
<feature type="compositionally biased region" description="Basic and acidic residues" evidence="8">
    <location>
        <begin position="305"/>
        <end position="325"/>
    </location>
</feature>
<dbReference type="InterPro" id="IPR038765">
    <property type="entry name" value="Papain-like_cys_pep_sf"/>
</dbReference>
<evidence type="ECO:0000256" key="6">
    <source>
        <dbReference type="ARBA" id="ARBA00022801"/>
    </source>
</evidence>
<dbReference type="Gene3D" id="3.90.70.10">
    <property type="entry name" value="Cysteine proteinases"/>
    <property type="match status" value="1"/>
</dbReference>
<evidence type="ECO:0000256" key="4">
    <source>
        <dbReference type="ARBA" id="ARBA00022670"/>
    </source>
</evidence>
<name>A0A077ZW82_STYLE</name>
<sequence>MKILTNLKKIWSRYRLGSQEDAHEFLLLFMESFINGCFNGAKPDRTMVYKNQFQTPILKIFGGKSRSQVHCQGCGYKSNTFEDLITLSLDFPRQQNQRSYYGGGGNGGGPINFEQCLNEFCKSENLTGRNQYSCSSCKKKCDAKKRFSIEVSPRILIVHFKRFTNTGQKIQTKVNYPSTFSLNQFMSNNVDRIVDRGMNNPNNQNQQPQNQGAEVYDLFGVVVHIGTSRGGHYYSYCKGSSDKWRELNDDQVSTSNEQEALRQNNAYILFYQKRINTNSIKDMKKHLMDSAMLSHSTSATSSNSSEKDSNHHSEDNKNDVLEMKRYSSIMPNKKVEVKIDDKTNNAKNTEKKKQDQIKQQPKENQKCEVKKAELKQVFKEESKLPEIMQYAPQSHIIKAAQTIAKVEPKVKITQPQERYPQPQEEKLNDSIYLKTLLGQTMKAHNKEQQSKNLNESLNTSFNSKKEEIKKILKDSQTSARKQSTQISENKKELFQKPEGHSQIKVENKVISEISIKPNISPSEFSNKLNLGSSFSDEKMLQSLEQPQLIKSSSKSGSFTVGLRKALHPIVINNATKKRKFSATQFLFPSTVMRNNKRFKFNDDAIAQKQ</sequence>
<dbReference type="Pfam" id="PF00443">
    <property type="entry name" value="UCH"/>
    <property type="match status" value="1"/>
</dbReference>
<feature type="compositionally biased region" description="Low complexity" evidence="8">
    <location>
        <begin position="292"/>
        <end position="304"/>
    </location>
</feature>
<dbReference type="PROSITE" id="PS00973">
    <property type="entry name" value="USP_2"/>
    <property type="match status" value="1"/>
</dbReference>
<dbReference type="EC" id="3.4.19.12" evidence="3"/>
<protein>
    <recommendedName>
        <fullName evidence="3">ubiquitinyl hydrolase 1</fullName>
        <ecNumber evidence="3">3.4.19.12</ecNumber>
    </recommendedName>
</protein>
<keyword evidence="5" id="KW-0833">Ubl conjugation pathway</keyword>
<evidence type="ECO:0000256" key="8">
    <source>
        <dbReference type="SAM" id="MobiDB-lite"/>
    </source>
</evidence>